<accession>G7E9G3</accession>
<dbReference type="GO" id="GO:0006412">
    <property type="term" value="P:translation"/>
    <property type="evidence" value="ECO:0007669"/>
    <property type="project" value="UniProtKB-KW"/>
</dbReference>
<keyword evidence="8" id="KW-1133">Transmembrane helix</keyword>
<feature type="transmembrane region" description="Helical" evidence="8">
    <location>
        <begin position="657"/>
        <end position="679"/>
    </location>
</feature>
<keyword evidence="2" id="KW-0963">Cytoplasm</keyword>
<evidence type="ECO:0000256" key="4">
    <source>
        <dbReference type="ARBA" id="ARBA00022884"/>
    </source>
</evidence>
<keyword evidence="4 6" id="KW-0694">RNA-binding</keyword>
<dbReference type="SUPFAM" id="SSF50249">
    <property type="entry name" value="Nucleic acid-binding proteins"/>
    <property type="match status" value="1"/>
</dbReference>
<dbReference type="CDD" id="cd02799">
    <property type="entry name" value="tRNA_bind_EMAP-II_like"/>
    <property type="match status" value="1"/>
</dbReference>
<dbReference type="InterPro" id="IPR036282">
    <property type="entry name" value="Glutathione-S-Trfase_C_sf"/>
</dbReference>
<keyword evidence="5" id="KW-0648">Protein biosynthesis</keyword>
<feature type="compositionally biased region" description="Polar residues" evidence="7">
    <location>
        <begin position="957"/>
        <end position="966"/>
    </location>
</feature>
<dbReference type="STRING" id="764103.G7E9G3"/>
<evidence type="ECO:0008006" key="13">
    <source>
        <dbReference type="Google" id="ProtNLM"/>
    </source>
</evidence>
<dbReference type="InterPro" id="IPR051270">
    <property type="entry name" value="Tyrosine-tRNA_ligase_regulator"/>
</dbReference>
<dbReference type="EMBL" id="BABT02000220">
    <property type="protein sequence ID" value="GAA99282.1"/>
    <property type="molecule type" value="Genomic_DNA"/>
</dbReference>
<feature type="compositionally biased region" description="Polar residues" evidence="7">
    <location>
        <begin position="847"/>
        <end position="862"/>
    </location>
</feature>
<keyword evidence="8" id="KW-0812">Transmembrane</keyword>
<evidence type="ECO:0000256" key="1">
    <source>
        <dbReference type="ARBA" id="ARBA00004496"/>
    </source>
</evidence>
<dbReference type="Pfam" id="PF01588">
    <property type="entry name" value="tRNA_bind"/>
    <property type="match status" value="1"/>
</dbReference>
<evidence type="ECO:0000256" key="7">
    <source>
        <dbReference type="SAM" id="MobiDB-lite"/>
    </source>
</evidence>
<sequence>MSTETLYISNDAPGTALAMIAATYLRSALPAIKQAEQISFGSVHGKLADAVVELANRTGAAKGVLGSDDAERGEILEWLGKVQFGYLTKNTQKDVRTLDEHLKSRTFVASKQLSAADLAIYAASHTFVSAASQQERTSVPSVARHYDLIQNLPEVQQALARLPQHPISRVEIDLDDVPVIDRKAEVKVKKDSKPKDTDQLPTPSAKEQASEPAKASAAAKEAKSQSGESGKKKKSAESGGGGGKGSAAPPAADATPMPHMLDLRVGKIIEVKRHPDADSLYVEQVDVGEAEPRTIVSGLVKYINIEDMQNRYLVAVCNMKPANMRGIKSFAMVLAATSPDGKEGHGSVELVDPPKESKPGDRVYFDGFEGDYKPLDVLNPKKKQFEVIQPGFTTLPTKEAAWIDKTTQTVHKIVTDKGRKKKSLHTTLHPHRQTTTVPCIVLTQHAHGSHEADLHALDTPRTHLFTPSSFSGSIPRMRFAGLHNGQHQMLRLAKREPQRNAGAGAASSATAASSTAAQGGSSAANSQNAATSSQPSSSAPAAPTTSSQAPPPAQPTRTTQSSSSSSAAPVVQPSTTSTSSSVQPVVVAPTTSSSSSVAAIIVPTTTSSTQPLIASILTSSSLTYATAVVSVSSLPLPSVQSHVDSDTSSSSTHTGTIVGIAAGALVGLVVLSGLVTYFVRTKGLFGGGRADDGIEEDEWNDPGLFDKEKFKRMSTMIGEDDYPYEGEAPPGSAWALPPGVARHSVGQEPVNMAGMGRTHAGLRPPSMVERHILATQQQQEDSLTTPSFVVQDYAPASPTFENHMMPAQAQQGFYGAPQGFGALGSAYPPHSVSSYGYAQEQTNAFNGQPELQRQRSQASMAPSNGRRLSVLQEDYRGAEDDREGALATSRSGTPTNPNPQYVHYVHGGDGNDSNRYSKEESSLDFHQMASPESLSPSDRYSEVYGSSGSQSSRSNSKATRTLSVRNGDSDAHY</sequence>
<evidence type="ECO:0000259" key="9">
    <source>
        <dbReference type="PROSITE" id="PS50405"/>
    </source>
</evidence>
<dbReference type="PANTHER" id="PTHR11586:SF33">
    <property type="entry name" value="AMINOACYL TRNA SYNTHASE COMPLEX-INTERACTING MULTIFUNCTIONAL PROTEIN 1"/>
    <property type="match status" value="1"/>
</dbReference>
<dbReference type="SUPFAM" id="SSF47616">
    <property type="entry name" value="GST C-terminal domain-like"/>
    <property type="match status" value="1"/>
</dbReference>
<gene>
    <name evidence="11" type="primary">Mo05977</name>
    <name evidence="11" type="ORF">E5Q_05977</name>
</gene>
<dbReference type="PROSITE" id="PS50886">
    <property type="entry name" value="TRBD"/>
    <property type="match status" value="1"/>
</dbReference>
<feature type="compositionally biased region" description="Basic and acidic residues" evidence="7">
    <location>
        <begin position="185"/>
        <end position="198"/>
    </location>
</feature>
<dbReference type="PANTHER" id="PTHR11586">
    <property type="entry name" value="TRNA-AMINOACYLATION COFACTOR ARC1 FAMILY MEMBER"/>
    <property type="match status" value="1"/>
</dbReference>
<organism evidence="11 12">
    <name type="scientific">Mixia osmundae (strain CBS 9802 / IAM 14324 / JCM 22182 / KY 12970)</name>
    <dbReference type="NCBI Taxonomy" id="764103"/>
    <lineage>
        <taxon>Eukaryota</taxon>
        <taxon>Fungi</taxon>
        <taxon>Dikarya</taxon>
        <taxon>Basidiomycota</taxon>
        <taxon>Pucciniomycotina</taxon>
        <taxon>Mixiomycetes</taxon>
        <taxon>Mixiales</taxon>
        <taxon>Mixiaceae</taxon>
        <taxon>Mixia</taxon>
    </lineage>
</organism>
<dbReference type="GO" id="GO:0017102">
    <property type="term" value="C:methionyl glutamyl tRNA synthetase complex"/>
    <property type="evidence" value="ECO:0007669"/>
    <property type="project" value="TreeGrafter"/>
</dbReference>
<dbReference type="InterPro" id="IPR010987">
    <property type="entry name" value="Glutathione-S-Trfase_C-like"/>
</dbReference>
<evidence type="ECO:0000259" key="10">
    <source>
        <dbReference type="PROSITE" id="PS50886"/>
    </source>
</evidence>
<reference evidence="11 12" key="1">
    <citation type="journal article" date="2011" name="J. Gen. Appl. Microbiol.">
        <title>Draft genome sequencing of the enigmatic basidiomycete Mixia osmundae.</title>
        <authorList>
            <person name="Nishida H."/>
            <person name="Nagatsuka Y."/>
            <person name="Sugiyama J."/>
        </authorList>
    </citation>
    <scope>NUCLEOTIDE SEQUENCE [LARGE SCALE GENOMIC DNA]</scope>
    <source>
        <strain evidence="12">CBS 9802 / IAM 14324 / JCM 22182 / KY 12970</strain>
    </source>
</reference>
<dbReference type="Gene3D" id="2.40.50.140">
    <property type="entry name" value="Nucleic acid-binding proteins"/>
    <property type="match status" value="1"/>
</dbReference>
<feature type="compositionally biased region" description="Low complexity" evidence="7">
    <location>
        <begin position="555"/>
        <end position="585"/>
    </location>
</feature>
<keyword evidence="8" id="KW-0472">Membrane</keyword>
<dbReference type="InParanoid" id="G7E9G3"/>
<dbReference type="InterPro" id="IPR053836">
    <property type="entry name" value="Arc1-like_N"/>
</dbReference>
<dbReference type="RefSeq" id="XP_014568529.1">
    <property type="nucleotide sequence ID" value="XM_014713043.1"/>
</dbReference>
<feature type="region of interest" description="Disordered" evidence="7">
    <location>
        <begin position="496"/>
        <end position="585"/>
    </location>
</feature>
<evidence type="ECO:0000256" key="3">
    <source>
        <dbReference type="ARBA" id="ARBA00022555"/>
    </source>
</evidence>
<dbReference type="PROSITE" id="PS50405">
    <property type="entry name" value="GST_CTER"/>
    <property type="match status" value="1"/>
</dbReference>
<dbReference type="InterPro" id="IPR012340">
    <property type="entry name" value="NA-bd_OB-fold"/>
</dbReference>
<dbReference type="GO" id="GO:0000049">
    <property type="term" value="F:tRNA binding"/>
    <property type="evidence" value="ECO:0007669"/>
    <property type="project" value="UniProtKB-UniRule"/>
</dbReference>
<evidence type="ECO:0000313" key="11">
    <source>
        <dbReference type="EMBL" id="GAA99282.1"/>
    </source>
</evidence>
<evidence type="ECO:0000256" key="2">
    <source>
        <dbReference type="ARBA" id="ARBA00022490"/>
    </source>
</evidence>
<comment type="subcellular location">
    <subcellularLocation>
        <location evidence="1">Cytoplasm</location>
    </subcellularLocation>
</comment>
<evidence type="ECO:0000313" key="12">
    <source>
        <dbReference type="Proteomes" id="UP000009131"/>
    </source>
</evidence>
<dbReference type="CDD" id="cd10289">
    <property type="entry name" value="GST_C_AaRS_like"/>
    <property type="match status" value="1"/>
</dbReference>
<keyword evidence="3 6" id="KW-0820">tRNA-binding</keyword>
<dbReference type="eggNOG" id="KOG2241">
    <property type="taxonomic scope" value="Eukaryota"/>
</dbReference>
<protein>
    <recommendedName>
        <fullName evidence="13">tRNA-binding domain-containing protein</fullName>
    </recommendedName>
</protein>
<feature type="compositionally biased region" description="Low complexity" evidence="7">
    <location>
        <begin position="942"/>
        <end position="956"/>
    </location>
</feature>
<feature type="domain" description="GST C-terminal" evidence="9">
    <location>
        <begin position="30"/>
        <end position="170"/>
    </location>
</feature>
<evidence type="ECO:0000256" key="8">
    <source>
        <dbReference type="SAM" id="Phobius"/>
    </source>
</evidence>
<feature type="compositionally biased region" description="Low complexity" evidence="7">
    <location>
        <begin position="204"/>
        <end position="228"/>
    </location>
</feature>
<dbReference type="Proteomes" id="UP000009131">
    <property type="component" value="Unassembled WGS sequence"/>
</dbReference>
<feature type="region of interest" description="Disordered" evidence="7">
    <location>
        <begin position="847"/>
        <end position="973"/>
    </location>
</feature>
<keyword evidence="12" id="KW-1185">Reference proteome</keyword>
<dbReference type="OrthoDB" id="19141at2759"/>
<dbReference type="FunFam" id="2.40.50.140:FF:000047">
    <property type="entry name" value="tyrosine--tRNA ligase, cytoplasmic isoform X2"/>
    <property type="match status" value="1"/>
</dbReference>
<feature type="compositionally biased region" description="Polar residues" evidence="7">
    <location>
        <begin position="888"/>
        <end position="899"/>
    </location>
</feature>
<evidence type="ECO:0000256" key="5">
    <source>
        <dbReference type="ARBA" id="ARBA00022917"/>
    </source>
</evidence>
<dbReference type="InterPro" id="IPR002547">
    <property type="entry name" value="tRNA-bd_dom"/>
</dbReference>
<dbReference type="AlphaFoldDB" id="G7E9G3"/>
<dbReference type="Pfam" id="PF21972">
    <property type="entry name" value="Arc1p_N_like"/>
    <property type="match status" value="1"/>
</dbReference>
<dbReference type="HOGENOM" id="CLU_305035_0_0_1"/>
<feature type="region of interest" description="Disordered" evidence="7">
    <location>
        <begin position="185"/>
        <end position="257"/>
    </location>
</feature>
<proteinExistence type="predicted"/>
<comment type="caution">
    <text evidence="11">The sequence shown here is derived from an EMBL/GenBank/DDBJ whole genome shotgun (WGS) entry which is preliminary data.</text>
</comment>
<evidence type="ECO:0000256" key="6">
    <source>
        <dbReference type="PROSITE-ProRule" id="PRU00209"/>
    </source>
</evidence>
<name>G7E9G3_MIXOS</name>
<feature type="domain" description="TRNA-binding" evidence="10">
    <location>
        <begin position="257"/>
        <end position="364"/>
    </location>
</feature>
<dbReference type="Gene3D" id="1.20.1050.130">
    <property type="match status" value="1"/>
</dbReference>
<reference evidence="11 12" key="2">
    <citation type="journal article" date="2012" name="Open Biol.">
        <title>Characteristics of nucleosomes and linker DNA regions on the genome of the basidiomycete Mixia osmundae revealed by mono- and dinucleosome mapping.</title>
        <authorList>
            <person name="Nishida H."/>
            <person name="Kondo S."/>
            <person name="Matsumoto T."/>
            <person name="Suzuki Y."/>
            <person name="Yoshikawa H."/>
            <person name="Taylor T.D."/>
            <person name="Sugiyama J."/>
        </authorList>
    </citation>
    <scope>NUCLEOTIDE SEQUENCE [LARGE SCALE GENOMIC DNA]</scope>
    <source>
        <strain evidence="12">CBS 9802 / IAM 14324 / JCM 22182 / KY 12970</strain>
    </source>
</reference>
<feature type="compositionally biased region" description="Low complexity" evidence="7">
    <location>
        <begin position="501"/>
        <end position="548"/>
    </location>
</feature>